<evidence type="ECO:0000256" key="4">
    <source>
        <dbReference type="ARBA" id="ARBA00022741"/>
    </source>
</evidence>
<name>A0A1D1Z604_9ARAE</name>
<keyword evidence="8" id="KW-0449">Lipoprotein</keyword>
<dbReference type="GO" id="GO:0032482">
    <property type="term" value="P:Rab protein signal transduction"/>
    <property type="evidence" value="ECO:0007669"/>
    <property type="project" value="InterPro"/>
</dbReference>
<dbReference type="GO" id="GO:0003924">
    <property type="term" value="F:GTPase activity"/>
    <property type="evidence" value="ECO:0007669"/>
    <property type="project" value="InterPro"/>
</dbReference>
<dbReference type="InterPro" id="IPR027417">
    <property type="entry name" value="P-loop_NTPase"/>
</dbReference>
<dbReference type="GO" id="GO:0005525">
    <property type="term" value="F:GTP binding"/>
    <property type="evidence" value="ECO:0007669"/>
    <property type="project" value="UniProtKB-KW"/>
</dbReference>
<sequence length="206" mass="22915">MTSRSPNLTFKLVLLGDGRVGKTSLVLRYVNNVFSDKQEATVQAAYLTKRLVIEGVPITLAVWDTAGQERFHALGPIYYRDADAALLVYDITDNDTFVRVRKWVKELQQMASKNIIMAIAANKSDLIRSKKFDLQEAESYAASIGARLFVTSAKFGTGIDEVFLHIATSLVQLKKENGEFSATPPRKGMLIVDDEPELEPQPKCCT</sequence>
<evidence type="ECO:0000256" key="3">
    <source>
        <dbReference type="ARBA" id="ARBA00022448"/>
    </source>
</evidence>
<keyword evidence="7" id="KW-0472">Membrane</keyword>
<dbReference type="PRINTS" id="PR00449">
    <property type="entry name" value="RASTRNSFRMNG"/>
</dbReference>
<evidence type="ECO:0000256" key="9">
    <source>
        <dbReference type="ARBA" id="ARBA00023289"/>
    </source>
</evidence>
<gene>
    <name evidence="11" type="primary">Rab21_2</name>
    <name evidence="11" type="ORF">g.77484</name>
</gene>
<dbReference type="FunFam" id="3.40.50.300:FF:000550">
    <property type="entry name" value="ras-related protein Rab-21"/>
    <property type="match status" value="1"/>
</dbReference>
<evidence type="ECO:0000313" key="11">
    <source>
        <dbReference type="EMBL" id="JAT62242.1"/>
    </source>
</evidence>
<keyword evidence="9" id="KW-0636">Prenylation</keyword>
<keyword evidence="4" id="KW-0547">Nucleotide-binding</keyword>
<dbReference type="AlphaFoldDB" id="A0A1D1Z604"/>
<evidence type="ECO:0000256" key="1">
    <source>
        <dbReference type="ARBA" id="ARBA00006270"/>
    </source>
</evidence>
<dbReference type="GO" id="GO:0012505">
    <property type="term" value="C:endomembrane system"/>
    <property type="evidence" value="ECO:0007669"/>
    <property type="project" value="UniProtKB-SubCell"/>
</dbReference>
<reference evidence="11" key="1">
    <citation type="submission" date="2015-07" db="EMBL/GenBank/DDBJ databases">
        <title>Transcriptome Assembly of Anthurium amnicola.</title>
        <authorList>
            <person name="Suzuki J."/>
        </authorList>
    </citation>
    <scope>NUCLEOTIDE SEQUENCE</scope>
</reference>
<keyword evidence="5" id="KW-0653">Protein transport</keyword>
<dbReference type="InterPro" id="IPR001806">
    <property type="entry name" value="Small_GTPase"/>
</dbReference>
<dbReference type="GO" id="GO:0015031">
    <property type="term" value="P:protein transport"/>
    <property type="evidence" value="ECO:0007669"/>
    <property type="project" value="UniProtKB-KW"/>
</dbReference>
<dbReference type="SMART" id="SM00173">
    <property type="entry name" value="RAS"/>
    <property type="match status" value="1"/>
</dbReference>
<protein>
    <recommendedName>
        <fullName evidence="2">Ras-related protein Rab-21</fullName>
    </recommendedName>
</protein>
<dbReference type="SUPFAM" id="SSF52540">
    <property type="entry name" value="P-loop containing nucleoside triphosphate hydrolases"/>
    <property type="match status" value="1"/>
</dbReference>
<keyword evidence="3" id="KW-0813">Transport</keyword>
<dbReference type="CDD" id="cd04123">
    <property type="entry name" value="Rab21"/>
    <property type="match status" value="1"/>
</dbReference>
<evidence type="ECO:0000256" key="8">
    <source>
        <dbReference type="ARBA" id="ARBA00023288"/>
    </source>
</evidence>
<proteinExistence type="inferred from homology"/>
<dbReference type="SMART" id="SM00176">
    <property type="entry name" value="RAN"/>
    <property type="match status" value="1"/>
</dbReference>
<organism evidence="11">
    <name type="scientific">Anthurium amnicola</name>
    <dbReference type="NCBI Taxonomy" id="1678845"/>
    <lineage>
        <taxon>Eukaryota</taxon>
        <taxon>Viridiplantae</taxon>
        <taxon>Streptophyta</taxon>
        <taxon>Embryophyta</taxon>
        <taxon>Tracheophyta</taxon>
        <taxon>Spermatophyta</taxon>
        <taxon>Magnoliopsida</taxon>
        <taxon>Liliopsida</taxon>
        <taxon>Araceae</taxon>
        <taxon>Pothoideae</taxon>
        <taxon>Potheae</taxon>
        <taxon>Anthurium</taxon>
    </lineage>
</organism>
<dbReference type="PANTHER" id="PTHR47978">
    <property type="match status" value="1"/>
</dbReference>
<dbReference type="NCBIfam" id="TIGR00231">
    <property type="entry name" value="small_GTP"/>
    <property type="match status" value="1"/>
</dbReference>
<evidence type="ECO:0000256" key="5">
    <source>
        <dbReference type="ARBA" id="ARBA00022927"/>
    </source>
</evidence>
<evidence type="ECO:0000256" key="7">
    <source>
        <dbReference type="ARBA" id="ARBA00023136"/>
    </source>
</evidence>
<dbReference type="SMART" id="SM00174">
    <property type="entry name" value="RHO"/>
    <property type="match status" value="1"/>
</dbReference>
<comment type="subcellular location">
    <subcellularLocation>
        <location evidence="10">Endomembrane system</location>
        <topology evidence="10">Lipid-anchor</topology>
    </subcellularLocation>
</comment>
<dbReference type="SMART" id="SM00175">
    <property type="entry name" value="RAB"/>
    <property type="match status" value="1"/>
</dbReference>
<dbReference type="PROSITE" id="PS51419">
    <property type="entry name" value="RAB"/>
    <property type="match status" value="1"/>
</dbReference>
<evidence type="ECO:0000256" key="6">
    <source>
        <dbReference type="ARBA" id="ARBA00023134"/>
    </source>
</evidence>
<dbReference type="Gene3D" id="3.40.50.300">
    <property type="entry name" value="P-loop containing nucleotide triphosphate hydrolases"/>
    <property type="match status" value="1"/>
</dbReference>
<dbReference type="InterPro" id="IPR041833">
    <property type="entry name" value="Rab21"/>
</dbReference>
<dbReference type="PROSITE" id="PS51421">
    <property type="entry name" value="RAS"/>
    <property type="match status" value="1"/>
</dbReference>
<comment type="similarity">
    <text evidence="1">Belongs to the small GTPase superfamily. Rab family.</text>
</comment>
<dbReference type="EMBL" id="GDJX01005694">
    <property type="protein sequence ID" value="JAT62242.1"/>
    <property type="molecule type" value="Transcribed_RNA"/>
</dbReference>
<keyword evidence="6" id="KW-0342">GTP-binding</keyword>
<dbReference type="InterPro" id="IPR005225">
    <property type="entry name" value="Small_GTP-bd"/>
</dbReference>
<accession>A0A1D1Z604</accession>
<evidence type="ECO:0000256" key="10">
    <source>
        <dbReference type="ARBA" id="ARBA00037868"/>
    </source>
</evidence>
<evidence type="ECO:0000256" key="2">
    <source>
        <dbReference type="ARBA" id="ARBA00014900"/>
    </source>
</evidence>
<dbReference type="Pfam" id="PF00071">
    <property type="entry name" value="Ras"/>
    <property type="match status" value="1"/>
</dbReference>